<dbReference type="Pfam" id="PF09479">
    <property type="entry name" value="Flg_new"/>
    <property type="match status" value="1"/>
</dbReference>
<feature type="chain" id="PRO_5004651163" evidence="2">
    <location>
        <begin position="19"/>
        <end position="247"/>
    </location>
</feature>
<dbReference type="GO" id="GO:0030313">
    <property type="term" value="C:cell envelope"/>
    <property type="evidence" value="ECO:0007669"/>
    <property type="project" value="UniProtKB-SubCell"/>
</dbReference>
<dbReference type="InterPro" id="IPR013378">
    <property type="entry name" value="InlB-like_B-rpt"/>
</dbReference>
<gene>
    <name evidence="3" type="ORF">BN85403510</name>
</gene>
<organism evidence="3 4">
    <name type="scientific">Alteracholeplasma palmae (strain ATCC 49389 / J233)</name>
    <name type="common">Acholeplasma palmae</name>
    <dbReference type="NCBI Taxonomy" id="1318466"/>
    <lineage>
        <taxon>Bacteria</taxon>
        <taxon>Bacillati</taxon>
        <taxon>Mycoplasmatota</taxon>
        <taxon>Mollicutes</taxon>
        <taxon>Acholeplasmatales</taxon>
        <taxon>Acholeplasmataceae</taxon>
        <taxon>Acholeplasma</taxon>
    </lineage>
</organism>
<evidence type="ECO:0000256" key="2">
    <source>
        <dbReference type="SAM" id="SignalP"/>
    </source>
</evidence>
<dbReference type="Proteomes" id="UP000032740">
    <property type="component" value="Chromosome"/>
</dbReference>
<dbReference type="EMBL" id="FO681347">
    <property type="protein sequence ID" value="CCV63928.1"/>
    <property type="molecule type" value="Genomic_DNA"/>
</dbReference>
<evidence type="ECO:0000313" key="4">
    <source>
        <dbReference type="Proteomes" id="UP000032740"/>
    </source>
</evidence>
<dbReference type="STRING" id="1318466.BN85403510"/>
<dbReference type="OrthoDB" id="1099994at2"/>
<reference evidence="3 4" key="1">
    <citation type="journal article" date="2013" name="J. Mol. Microbiol. Biotechnol.">
        <title>Analysis of the Complete Genomes of Acholeplasma brassicae , A. palmae and A. laidlawii and Their Comparison to the Obligate Parasites from ' Candidatus Phytoplasma'.</title>
        <authorList>
            <person name="Kube M."/>
            <person name="Siewert C."/>
            <person name="Migdoll A.M."/>
            <person name="Duduk B."/>
            <person name="Holz S."/>
            <person name="Rabus R."/>
            <person name="Seemuller E."/>
            <person name="Mitrovic J."/>
            <person name="Muller I."/>
            <person name="Buttner C."/>
            <person name="Reinhardt R."/>
        </authorList>
    </citation>
    <scope>NUCLEOTIDE SEQUENCE [LARGE SCALE GENOMIC DNA]</scope>
    <source>
        <strain evidence="3 4">J233</strain>
    </source>
</reference>
<name>U4KK90_ALTPJ</name>
<proteinExistence type="predicted"/>
<sequence>MKKIAIICLTLVLSLALVGCNEKERTFEEDDMIYYQEGAYNSIIGVTEEGKKKKHIVLKDRVKDVKVRIGRRPIRFPVAPHLEGELESENIEKVYIMWTSNRHTNVLSLENLPKLNKVFYISINAPGIIDPKDFYSMEKAGIYHANDGTSEPDYDRKIYLANLSYRLNYEETLKKDFYFIDDYDDELIDFIPEDPTREGYEFKGWYKEKECLNLWDFKEDKVNKKKYDDNQKYVYEETILYAGWNKK</sequence>
<dbReference type="InterPro" id="IPR042229">
    <property type="entry name" value="Listeria/Bacterioides_rpt_sf"/>
</dbReference>
<evidence type="ECO:0000256" key="1">
    <source>
        <dbReference type="ARBA" id="ARBA00004196"/>
    </source>
</evidence>
<dbReference type="Gene3D" id="2.60.40.4270">
    <property type="entry name" value="Listeria-Bacteroides repeat domain"/>
    <property type="match status" value="1"/>
</dbReference>
<keyword evidence="4" id="KW-1185">Reference proteome</keyword>
<dbReference type="KEGG" id="apal:BN85403510"/>
<feature type="signal peptide" evidence="2">
    <location>
        <begin position="1"/>
        <end position="18"/>
    </location>
</feature>
<comment type="subcellular location">
    <subcellularLocation>
        <location evidence="1">Cell envelope</location>
    </subcellularLocation>
</comment>
<accession>U4KK90</accession>
<dbReference type="HOGENOM" id="CLU_1122696_0_0_14"/>
<dbReference type="PROSITE" id="PS51257">
    <property type="entry name" value="PROKAR_LIPOPROTEIN"/>
    <property type="match status" value="1"/>
</dbReference>
<keyword evidence="2" id="KW-0732">Signal</keyword>
<protein>
    <submittedName>
        <fullName evidence="3">Uncharacterized protein</fullName>
    </submittedName>
</protein>
<evidence type="ECO:0000313" key="3">
    <source>
        <dbReference type="EMBL" id="CCV63928.1"/>
    </source>
</evidence>
<dbReference type="AlphaFoldDB" id="U4KK90"/>
<dbReference type="RefSeq" id="WP_026656506.1">
    <property type="nucleotide sequence ID" value="NC_022538.1"/>
</dbReference>